<dbReference type="Proteomes" id="UP000480854">
    <property type="component" value="Unassembled WGS sequence"/>
</dbReference>
<evidence type="ECO:0000313" key="2">
    <source>
        <dbReference type="Proteomes" id="UP000480854"/>
    </source>
</evidence>
<organism evidence="1 2">
    <name type="scientific">Roseomonas genomospecies 6</name>
    <dbReference type="NCBI Taxonomy" id="214106"/>
    <lineage>
        <taxon>Bacteria</taxon>
        <taxon>Pseudomonadati</taxon>
        <taxon>Pseudomonadota</taxon>
        <taxon>Alphaproteobacteria</taxon>
        <taxon>Acetobacterales</taxon>
        <taxon>Roseomonadaceae</taxon>
        <taxon>Roseomonas</taxon>
    </lineage>
</organism>
<name>A0A9W7NIA7_9PROT</name>
<gene>
    <name evidence="1" type="ORF">DS843_16290</name>
</gene>
<comment type="caution">
    <text evidence="1">The sequence shown here is derived from an EMBL/GenBank/DDBJ whole genome shotgun (WGS) entry which is preliminary data.</text>
</comment>
<sequence>MSTEDLRVQTAINSLDDVEAMLEEVCADRRIPAPQVNALLERLAAIADLVDTGSSAPEERPDPPITWLH</sequence>
<protein>
    <submittedName>
        <fullName evidence="1">Uncharacterized protein</fullName>
    </submittedName>
</protein>
<reference evidence="1 2" key="1">
    <citation type="submission" date="2018-07" db="EMBL/GenBank/DDBJ databases">
        <title>Genome sequence of Azospirillum sp. ATCC 49961.</title>
        <authorList>
            <person name="Sant'Anna F.H."/>
            <person name="Baldani J.I."/>
            <person name="Zilli J.E."/>
            <person name="Reis V.M."/>
            <person name="Hartmann A."/>
            <person name="Cruz L."/>
            <person name="de Souza E.M."/>
            <person name="de Oliveira Pedrosa F."/>
            <person name="Passaglia L.M.P."/>
        </authorList>
    </citation>
    <scope>NUCLEOTIDE SEQUENCE [LARGE SCALE GENOMIC DNA]</scope>
    <source>
        <strain evidence="1 2">ATCC 49961</strain>
    </source>
</reference>
<dbReference type="EMBL" id="QOKW01000012">
    <property type="protein sequence ID" value="KAA0679497.1"/>
    <property type="molecule type" value="Genomic_DNA"/>
</dbReference>
<keyword evidence="2" id="KW-1185">Reference proteome</keyword>
<proteinExistence type="predicted"/>
<dbReference type="AlphaFoldDB" id="A0A9W7NIA7"/>
<accession>A0A9W7NIA7</accession>
<evidence type="ECO:0000313" key="1">
    <source>
        <dbReference type="EMBL" id="KAA0679497.1"/>
    </source>
</evidence>